<dbReference type="EMBL" id="BJWL01000005">
    <property type="protein sequence ID" value="GFY86671.1"/>
    <property type="molecule type" value="Genomic_DNA"/>
</dbReference>
<keyword evidence="3" id="KW-1185">Reference proteome</keyword>
<gene>
    <name evidence="2" type="ORF">Acr_05g0003100</name>
</gene>
<evidence type="ECO:0000256" key="1">
    <source>
        <dbReference type="SAM" id="MobiDB-lite"/>
    </source>
</evidence>
<name>A0A7J0EJN2_9ERIC</name>
<evidence type="ECO:0000313" key="3">
    <source>
        <dbReference type="Proteomes" id="UP000585474"/>
    </source>
</evidence>
<accession>A0A7J0EJN2</accession>
<dbReference type="OrthoDB" id="5402974at2759"/>
<dbReference type="Proteomes" id="UP000585474">
    <property type="component" value="Unassembled WGS sequence"/>
</dbReference>
<comment type="caution">
    <text evidence="2">The sequence shown here is derived from an EMBL/GenBank/DDBJ whole genome shotgun (WGS) entry which is preliminary data.</text>
</comment>
<feature type="compositionally biased region" description="Basic and acidic residues" evidence="1">
    <location>
        <begin position="1"/>
        <end position="19"/>
    </location>
</feature>
<reference evidence="2 3" key="1">
    <citation type="submission" date="2019-07" db="EMBL/GenBank/DDBJ databases">
        <title>De Novo Assembly of kiwifruit Actinidia rufa.</title>
        <authorList>
            <person name="Sugita-Konishi S."/>
            <person name="Sato K."/>
            <person name="Mori E."/>
            <person name="Abe Y."/>
            <person name="Kisaki G."/>
            <person name="Hamano K."/>
            <person name="Suezawa K."/>
            <person name="Otani M."/>
            <person name="Fukuda T."/>
            <person name="Manabe T."/>
            <person name="Gomi K."/>
            <person name="Tabuchi M."/>
            <person name="Akimitsu K."/>
            <person name="Kataoka I."/>
        </authorList>
    </citation>
    <scope>NUCLEOTIDE SEQUENCE [LARGE SCALE GENOMIC DNA]</scope>
    <source>
        <strain evidence="3">cv. Fuchu</strain>
    </source>
</reference>
<protein>
    <submittedName>
        <fullName evidence="2">Sulfate transmembrane transporter</fullName>
    </submittedName>
</protein>
<keyword evidence="2" id="KW-0472">Membrane</keyword>
<dbReference type="PANTHER" id="PTHR31970">
    <property type="match status" value="1"/>
</dbReference>
<dbReference type="InterPro" id="IPR031563">
    <property type="entry name" value="MOT1/MOT2"/>
</dbReference>
<organism evidence="2 3">
    <name type="scientific">Actinidia rufa</name>
    <dbReference type="NCBI Taxonomy" id="165716"/>
    <lineage>
        <taxon>Eukaryota</taxon>
        <taxon>Viridiplantae</taxon>
        <taxon>Streptophyta</taxon>
        <taxon>Embryophyta</taxon>
        <taxon>Tracheophyta</taxon>
        <taxon>Spermatophyta</taxon>
        <taxon>Magnoliopsida</taxon>
        <taxon>eudicotyledons</taxon>
        <taxon>Gunneridae</taxon>
        <taxon>Pentapetalae</taxon>
        <taxon>asterids</taxon>
        <taxon>Ericales</taxon>
        <taxon>Actinidiaceae</taxon>
        <taxon>Actinidia</taxon>
    </lineage>
</organism>
<dbReference type="GO" id="GO:0015098">
    <property type="term" value="F:molybdate ion transmembrane transporter activity"/>
    <property type="evidence" value="ECO:0007669"/>
    <property type="project" value="InterPro"/>
</dbReference>
<feature type="region of interest" description="Disordered" evidence="1">
    <location>
        <begin position="74"/>
        <end position="109"/>
    </location>
</feature>
<evidence type="ECO:0000313" key="2">
    <source>
        <dbReference type="EMBL" id="GFY86671.1"/>
    </source>
</evidence>
<dbReference type="AlphaFoldDB" id="A0A7J0EJN2"/>
<sequence>MEEERKRGKERVMEEEHHPPTHPLLQGQRWRHHLATNLRLKTTSWSELGGAMGDLGTYIPIILSLALVSYLDLSTTPSPPPSPKNPTSPPPKLPPQECPPLPPSSSLAPPLTLEERGRCGWVVFFLHGPLFLHGALSL</sequence>
<feature type="region of interest" description="Disordered" evidence="1">
    <location>
        <begin position="1"/>
        <end position="24"/>
    </location>
</feature>
<keyword evidence="2" id="KW-0812">Transmembrane</keyword>
<feature type="compositionally biased region" description="Pro residues" evidence="1">
    <location>
        <begin position="77"/>
        <end position="103"/>
    </location>
</feature>
<dbReference type="PANTHER" id="PTHR31970:SF9">
    <property type="entry name" value="MOLYBDATE TRANSPORTER 2"/>
    <property type="match status" value="1"/>
</dbReference>
<proteinExistence type="predicted"/>